<dbReference type="STRING" id="398512.Bccel_4301"/>
<dbReference type="AlphaFoldDB" id="A0A0L6JUC1"/>
<dbReference type="RefSeq" id="WP_154673423.1">
    <property type="nucleotide sequence ID" value="NZ_JQKC01000005.1"/>
</dbReference>
<proteinExistence type="predicted"/>
<comment type="caution">
    <text evidence="1">The sequence shown here is derived from an EMBL/GenBank/DDBJ whole genome shotgun (WGS) entry which is preliminary data.</text>
</comment>
<accession>A0A0L6JUC1</accession>
<reference evidence="2" key="1">
    <citation type="submission" date="2015-07" db="EMBL/GenBank/DDBJ databases">
        <title>Near-Complete Genome Sequence of the Cellulolytic Bacterium Bacteroides (Pseudobacteroides) cellulosolvens ATCC 35603.</title>
        <authorList>
            <person name="Dassa B."/>
            <person name="Utturkar S.M."/>
            <person name="Klingeman D.M."/>
            <person name="Hurt R.A."/>
            <person name="Keller M."/>
            <person name="Xu J."/>
            <person name="Reddy Y.H.K."/>
            <person name="Borovok I."/>
            <person name="Grinberg I.R."/>
            <person name="Lamed R."/>
            <person name="Zhivin O."/>
            <person name="Bayer E.A."/>
            <person name="Brown S.D."/>
        </authorList>
    </citation>
    <scope>NUCLEOTIDE SEQUENCE [LARGE SCALE GENOMIC DNA]</scope>
    <source>
        <strain evidence="2">DSM 2933</strain>
    </source>
</reference>
<sequence length="53" mass="6104">MQNGVKLSVSLKDTDLFHDIAELLKRLFEDERIAKDVRDEYKLKLKELLGGDG</sequence>
<name>A0A0L6JUC1_9FIRM</name>
<dbReference type="Proteomes" id="UP000036923">
    <property type="component" value="Unassembled WGS sequence"/>
</dbReference>
<keyword evidence="2" id="KW-1185">Reference proteome</keyword>
<evidence type="ECO:0000313" key="2">
    <source>
        <dbReference type="Proteomes" id="UP000036923"/>
    </source>
</evidence>
<evidence type="ECO:0000313" key="1">
    <source>
        <dbReference type="EMBL" id="KNY29027.1"/>
    </source>
</evidence>
<gene>
    <name evidence="1" type="ORF">Bccel_4301</name>
</gene>
<dbReference type="EMBL" id="LGTC01000001">
    <property type="protein sequence ID" value="KNY29027.1"/>
    <property type="molecule type" value="Genomic_DNA"/>
</dbReference>
<organism evidence="1 2">
    <name type="scientific">Pseudobacteroides cellulosolvens ATCC 35603 = DSM 2933</name>
    <dbReference type="NCBI Taxonomy" id="398512"/>
    <lineage>
        <taxon>Bacteria</taxon>
        <taxon>Bacillati</taxon>
        <taxon>Bacillota</taxon>
        <taxon>Clostridia</taxon>
        <taxon>Eubacteriales</taxon>
        <taxon>Oscillospiraceae</taxon>
        <taxon>Pseudobacteroides</taxon>
    </lineage>
</organism>
<protein>
    <submittedName>
        <fullName evidence="1">Uncharacterized protein</fullName>
    </submittedName>
</protein>